<keyword evidence="3" id="KW-1185">Reference proteome</keyword>
<organism evidence="2 3">
    <name type="scientific">Carnegiea gigantea</name>
    <dbReference type="NCBI Taxonomy" id="171969"/>
    <lineage>
        <taxon>Eukaryota</taxon>
        <taxon>Viridiplantae</taxon>
        <taxon>Streptophyta</taxon>
        <taxon>Embryophyta</taxon>
        <taxon>Tracheophyta</taxon>
        <taxon>Spermatophyta</taxon>
        <taxon>Magnoliopsida</taxon>
        <taxon>eudicotyledons</taxon>
        <taxon>Gunneridae</taxon>
        <taxon>Pentapetalae</taxon>
        <taxon>Caryophyllales</taxon>
        <taxon>Cactineae</taxon>
        <taxon>Cactaceae</taxon>
        <taxon>Cactoideae</taxon>
        <taxon>Echinocereeae</taxon>
        <taxon>Carnegiea</taxon>
    </lineage>
</organism>
<gene>
    <name evidence="2" type="ORF">Cgig2_033854</name>
</gene>
<evidence type="ECO:0000259" key="1">
    <source>
        <dbReference type="Pfam" id="PF19280"/>
    </source>
</evidence>
<dbReference type="Gene3D" id="2.60.200.40">
    <property type="match status" value="1"/>
</dbReference>
<sequence>MSWLNCRAFLPLSVMDSMGTSSQRAKSVVGWVLHAMTLQERKCFLDTGEEKPFVFLSLHRLLQVDEVFVLRSYEAEIAYLDVKSDKADTEFKEDDLNGRKKSSCCGHRKKQKQVICRANCEVCNAHSLVIGESRWLKSKGHFLSAGAAVISCRNEKAPDGLVADAHLSDGFLHLILVKNCWHASYLWHLIHLARKGGTPLDFNFVEHHKTSAFTFTSSGKEGVWNLDGEILQAHKLSAQVLRGLVSLFAAGPEV</sequence>
<evidence type="ECO:0000313" key="3">
    <source>
        <dbReference type="Proteomes" id="UP001153076"/>
    </source>
</evidence>
<feature type="domain" description="Ceramide kinase C-terminal" evidence="1">
    <location>
        <begin position="131"/>
        <end position="215"/>
    </location>
</feature>
<protein>
    <recommendedName>
        <fullName evidence="1">Ceramide kinase C-terminal domain-containing protein</fullName>
    </recommendedName>
</protein>
<dbReference type="EMBL" id="JAKOGI010001205">
    <property type="protein sequence ID" value="KAJ8426996.1"/>
    <property type="molecule type" value="Genomic_DNA"/>
</dbReference>
<dbReference type="AlphaFoldDB" id="A0A9Q1JMU7"/>
<dbReference type="GO" id="GO:0001729">
    <property type="term" value="F:ceramide kinase activity"/>
    <property type="evidence" value="ECO:0007669"/>
    <property type="project" value="TreeGrafter"/>
</dbReference>
<dbReference type="PANTHER" id="PTHR12358:SF6">
    <property type="entry name" value="CERAMIDE KINASE"/>
    <property type="match status" value="1"/>
</dbReference>
<dbReference type="SUPFAM" id="SSF111331">
    <property type="entry name" value="NAD kinase/diacylglycerol kinase-like"/>
    <property type="match status" value="1"/>
</dbReference>
<proteinExistence type="predicted"/>
<dbReference type="Pfam" id="PF19280">
    <property type="entry name" value="CERK_C"/>
    <property type="match status" value="1"/>
</dbReference>
<name>A0A9Q1JMU7_9CARY</name>
<dbReference type="InterPro" id="IPR045363">
    <property type="entry name" value="CERK_C"/>
</dbReference>
<dbReference type="InterPro" id="IPR050187">
    <property type="entry name" value="Lipid_Phosphate_FormReg"/>
</dbReference>
<dbReference type="Proteomes" id="UP001153076">
    <property type="component" value="Unassembled WGS sequence"/>
</dbReference>
<dbReference type="GO" id="GO:0006672">
    <property type="term" value="P:ceramide metabolic process"/>
    <property type="evidence" value="ECO:0007669"/>
    <property type="project" value="TreeGrafter"/>
</dbReference>
<dbReference type="PANTHER" id="PTHR12358">
    <property type="entry name" value="SPHINGOSINE KINASE"/>
    <property type="match status" value="1"/>
</dbReference>
<dbReference type="InterPro" id="IPR016064">
    <property type="entry name" value="NAD/diacylglycerol_kinase_sf"/>
</dbReference>
<dbReference type="GO" id="GO:0016020">
    <property type="term" value="C:membrane"/>
    <property type="evidence" value="ECO:0007669"/>
    <property type="project" value="GOC"/>
</dbReference>
<dbReference type="OrthoDB" id="530923at2759"/>
<accession>A0A9Q1JMU7</accession>
<evidence type="ECO:0000313" key="2">
    <source>
        <dbReference type="EMBL" id="KAJ8426996.1"/>
    </source>
</evidence>
<comment type="caution">
    <text evidence="2">The sequence shown here is derived from an EMBL/GenBank/DDBJ whole genome shotgun (WGS) entry which is preliminary data.</text>
</comment>
<reference evidence="2" key="1">
    <citation type="submission" date="2022-04" db="EMBL/GenBank/DDBJ databases">
        <title>Carnegiea gigantea Genome sequencing and assembly v2.</title>
        <authorList>
            <person name="Copetti D."/>
            <person name="Sanderson M.J."/>
            <person name="Burquez A."/>
            <person name="Wojciechowski M.F."/>
        </authorList>
    </citation>
    <scope>NUCLEOTIDE SEQUENCE</scope>
    <source>
        <strain evidence="2">SGP5-SGP5p</strain>
        <tissue evidence="2">Aerial part</tissue>
    </source>
</reference>